<evidence type="ECO:0000313" key="2">
    <source>
        <dbReference type="Proteomes" id="UP000034455"/>
    </source>
</evidence>
<comment type="caution">
    <text evidence="1">The sequence shown here is derived from an EMBL/GenBank/DDBJ whole genome shotgun (WGS) entry which is preliminary data.</text>
</comment>
<gene>
    <name evidence="1" type="ORF">UF66_0531</name>
</gene>
<accession>A0A0M2NYB9</accession>
<name>A0A0M2NYB9_STACC</name>
<evidence type="ECO:0000313" key="1">
    <source>
        <dbReference type="EMBL" id="KKI63484.1"/>
    </source>
</evidence>
<dbReference type="Proteomes" id="UP000034455">
    <property type="component" value="Unassembled WGS sequence"/>
</dbReference>
<dbReference type="AlphaFoldDB" id="A0A0M2NYB9"/>
<protein>
    <submittedName>
        <fullName evidence="1">Mobile element protein</fullName>
    </submittedName>
</protein>
<reference evidence="1 2" key="1">
    <citation type="submission" date="2015-03" db="EMBL/GenBank/DDBJ databases">
        <title>Genome Assembly of Staphylococcus cohnii subsp. cohnii strain G22B2.</title>
        <authorList>
            <person name="Nair G."/>
            <person name="Kaur G."/>
            <person name="Khatri I."/>
            <person name="Singh N.K."/>
            <person name="Sathyabama S."/>
            <person name="Maurya S.K."/>
            <person name="Subramanian S."/>
            <person name="Agrewala J.N."/>
            <person name="Mayilraj S."/>
        </authorList>
    </citation>
    <scope>NUCLEOTIDE SEQUENCE [LARGE SCALE GENOMIC DNA]</scope>
    <source>
        <strain evidence="1 2">G22B2</strain>
    </source>
</reference>
<dbReference type="PATRIC" id="fig|74704.6.peg.545"/>
<organism evidence="1 2">
    <name type="scientific">Staphylococcus cohnii subsp. cohnii</name>
    <dbReference type="NCBI Taxonomy" id="74704"/>
    <lineage>
        <taxon>Bacteria</taxon>
        <taxon>Bacillati</taxon>
        <taxon>Bacillota</taxon>
        <taxon>Bacilli</taxon>
        <taxon>Bacillales</taxon>
        <taxon>Staphylococcaceae</taxon>
        <taxon>Staphylococcus</taxon>
        <taxon>Staphylococcus cohnii species complex</taxon>
    </lineage>
</organism>
<dbReference type="EMBL" id="LAKJ01000013">
    <property type="protein sequence ID" value="KKI63484.1"/>
    <property type="molecule type" value="Genomic_DNA"/>
</dbReference>
<proteinExistence type="predicted"/>
<sequence>MYKDYNMAQLTLPIEISIFITTNDTSRHVNEIVETIFENVFDEFKHHRDATHIIPK</sequence>